<dbReference type="InterPro" id="IPR001789">
    <property type="entry name" value="Sig_transdc_resp-reg_receiver"/>
</dbReference>
<name>A0ABR9TVP0_9NOSO</name>
<dbReference type="Proteomes" id="UP000647836">
    <property type="component" value="Unassembled WGS sequence"/>
</dbReference>
<proteinExistence type="predicted"/>
<dbReference type="Pfam" id="PF12833">
    <property type="entry name" value="HTH_18"/>
    <property type="match status" value="1"/>
</dbReference>
<dbReference type="RefSeq" id="WP_194041056.1">
    <property type="nucleotide sequence ID" value="NZ_JADEXF010000053.1"/>
</dbReference>
<dbReference type="InterPro" id="IPR009057">
    <property type="entry name" value="Homeodomain-like_sf"/>
</dbReference>
<dbReference type="SMART" id="SM00448">
    <property type="entry name" value="REC"/>
    <property type="match status" value="1"/>
</dbReference>
<dbReference type="Pfam" id="PF00072">
    <property type="entry name" value="Response_reg"/>
    <property type="match status" value="1"/>
</dbReference>
<dbReference type="Gene3D" id="3.40.50.2300">
    <property type="match status" value="1"/>
</dbReference>
<evidence type="ECO:0000256" key="4">
    <source>
        <dbReference type="ARBA" id="ARBA00023163"/>
    </source>
</evidence>
<organism evidence="9 10">
    <name type="scientific">Nostoc cf. edaphicum LEGE 07299</name>
    <dbReference type="NCBI Taxonomy" id="2777974"/>
    <lineage>
        <taxon>Bacteria</taxon>
        <taxon>Bacillati</taxon>
        <taxon>Cyanobacteriota</taxon>
        <taxon>Cyanophyceae</taxon>
        <taxon>Nostocales</taxon>
        <taxon>Nostocaceae</taxon>
        <taxon>Nostoc</taxon>
    </lineage>
</organism>
<evidence type="ECO:0000256" key="5">
    <source>
        <dbReference type="PROSITE-ProRule" id="PRU00169"/>
    </source>
</evidence>
<keyword evidence="10" id="KW-1185">Reference proteome</keyword>
<dbReference type="EMBL" id="JADEXF010000053">
    <property type="protein sequence ID" value="MBE9103892.1"/>
    <property type="molecule type" value="Genomic_DNA"/>
</dbReference>
<dbReference type="PANTHER" id="PTHR48111:SF4">
    <property type="entry name" value="DNA-BINDING DUAL TRANSCRIPTIONAL REGULATOR OMPR"/>
    <property type="match status" value="1"/>
</dbReference>
<accession>A0ABR9TVP0</accession>
<dbReference type="PROSITE" id="PS00041">
    <property type="entry name" value="HTH_ARAC_FAMILY_1"/>
    <property type="match status" value="1"/>
</dbReference>
<feature type="modified residue" description="4-aspartylphosphate" evidence="5">
    <location>
        <position position="52"/>
    </location>
</feature>
<gene>
    <name evidence="9" type="ORF">IQ229_02710</name>
</gene>
<evidence type="ECO:0000256" key="1">
    <source>
        <dbReference type="ARBA" id="ARBA00022553"/>
    </source>
</evidence>
<dbReference type="Gene3D" id="1.10.10.60">
    <property type="entry name" value="Homeodomain-like"/>
    <property type="match status" value="1"/>
</dbReference>
<keyword evidence="4" id="KW-0804">Transcription</keyword>
<reference evidence="9 10" key="1">
    <citation type="submission" date="2020-10" db="EMBL/GenBank/DDBJ databases">
        <authorList>
            <person name="Castelo-Branco R."/>
            <person name="Eusebio N."/>
            <person name="Adriana R."/>
            <person name="Vieira A."/>
            <person name="Brugerolle De Fraissinette N."/>
            <person name="Rezende De Castro R."/>
            <person name="Schneider M.P."/>
            <person name="Vasconcelos V."/>
            <person name="Leao P.N."/>
        </authorList>
    </citation>
    <scope>NUCLEOTIDE SEQUENCE [LARGE SCALE GENOMIC DNA]</scope>
    <source>
        <strain evidence="9 10">LEGE 07299</strain>
    </source>
</reference>
<dbReference type="InterPro" id="IPR018062">
    <property type="entry name" value="HTH_AraC-typ_CS"/>
</dbReference>
<sequence length="263" mass="29566">MTKILVIEDEPESRNIFLDSLEAEGFEAIAAENGLVGIQQAQEHLPDLVLCDILMPELDGYGVLNTLRQNPLTATIPFIFLSAKSTKTEVRQGMNLGADDYLTKPSTVEELLEAIATRLEKQATMRQCYVAQSPPVSEPQSTDTGTSTDSQSLLPTCPQLKEVFDFIEANYSQSITLCDVAQAVGYSPAYLTDLVRRQTGKPVNHWIVERRMAAVRTLLLETDQSVNQIAEAVGYQNEGHFYRQFRQYHRTTPQVWRKAQRIQ</sequence>
<dbReference type="PROSITE" id="PS50110">
    <property type="entry name" value="RESPONSE_REGULATORY"/>
    <property type="match status" value="1"/>
</dbReference>
<dbReference type="PANTHER" id="PTHR48111">
    <property type="entry name" value="REGULATOR OF RPOS"/>
    <property type="match status" value="1"/>
</dbReference>
<dbReference type="InterPro" id="IPR018060">
    <property type="entry name" value="HTH_AraC"/>
</dbReference>
<dbReference type="CDD" id="cd17574">
    <property type="entry name" value="REC_OmpR"/>
    <property type="match status" value="1"/>
</dbReference>
<evidence type="ECO:0000259" key="8">
    <source>
        <dbReference type="PROSITE" id="PS50110"/>
    </source>
</evidence>
<evidence type="ECO:0000256" key="3">
    <source>
        <dbReference type="ARBA" id="ARBA00023125"/>
    </source>
</evidence>
<dbReference type="SUPFAM" id="SSF46689">
    <property type="entry name" value="Homeodomain-like"/>
    <property type="match status" value="2"/>
</dbReference>
<dbReference type="SMART" id="SM00342">
    <property type="entry name" value="HTH_ARAC"/>
    <property type="match status" value="1"/>
</dbReference>
<feature type="compositionally biased region" description="Low complexity" evidence="6">
    <location>
        <begin position="140"/>
        <end position="152"/>
    </location>
</feature>
<evidence type="ECO:0000259" key="7">
    <source>
        <dbReference type="PROSITE" id="PS01124"/>
    </source>
</evidence>
<evidence type="ECO:0000313" key="10">
    <source>
        <dbReference type="Proteomes" id="UP000647836"/>
    </source>
</evidence>
<keyword evidence="2" id="KW-0805">Transcription regulation</keyword>
<evidence type="ECO:0000256" key="2">
    <source>
        <dbReference type="ARBA" id="ARBA00023015"/>
    </source>
</evidence>
<dbReference type="InterPro" id="IPR039420">
    <property type="entry name" value="WalR-like"/>
</dbReference>
<keyword evidence="1 5" id="KW-0597">Phosphoprotein</keyword>
<evidence type="ECO:0000313" key="9">
    <source>
        <dbReference type="EMBL" id="MBE9103892.1"/>
    </source>
</evidence>
<feature type="region of interest" description="Disordered" evidence="6">
    <location>
        <begin position="132"/>
        <end position="152"/>
    </location>
</feature>
<keyword evidence="3" id="KW-0238">DNA-binding</keyword>
<dbReference type="SUPFAM" id="SSF52172">
    <property type="entry name" value="CheY-like"/>
    <property type="match status" value="1"/>
</dbReference>
<dbReference type="InterPro" id="IPR011006">
    <property type="entry name" value="CheY-like_superfamily"/>
</dbReference>
<feature type="domain" description="Response regulatory" evidence="8">
    <location>
        <begin position="3"/>
        <end position="119"/>
    </location>
</feature>
<dbReference type="PROSITE" id="PS01124">
    <property type="entry name" value="HTH_ARAC_FAMILY_2"/>
    <property type="match status" value="1"/>
</dbReference>
<feature type="domain" description="HTH araC/xylS-type" evidence="7">
    <location>
        <begin position="161"/>
        <end position="259"/>
    </location>
</feature>
<protein>
    <submittedName>
        <fullName evidence="9">Response regulator</fullName>
    </submittedName>
</protein>
<evidence type="ECO:0000256" key="6">
    <source>
        <dbReference type="SAM" id="MobiDB-lite"/>
    </source>
</evidence>
<comment type="caution">
    <text evidence="9">The sequence shown here is derived from an EMBL/GenBank/DDBJ whole genome shotgun (WGS) entry which is preliminary data.</text>
</comment>